<dbReference type="Proteomes" id="UP000187203">
    <property type="component" value="Unassembled WGS sequence"/>
</dbReference>
<evidence type="ECO:0000313" key="2">
    <source>
        <dbReference type="Proteomes" id="UP000187203"/>
    </source>
</evidence>
<name>A0A1R3GQV1_9ROSI</name>
<comment type="caution">
    <text evidence="1">The sequence shown here is derived from an EMBL/GenBank/DDBJ whole genome shotgun (WGS) entry which is preliminary data.</text>
</comment>
<evidence type="ECO:0000313" key="1">
    <source>
        <dbReference type="EMBL" id="OMO60498.1"/>
    </source>
</evidence>
<keyword evidence="2" id="KW-1185">Reference proteome</keyword>
<gene>
    <name evidence="1" type="ORF">COLO4_33822</name>
</gene>
<sequence length="48" mass="5686">MNGLEDLKCYWGSSTKKRLVVKDKIRLIWQRGELARNHSKLEFHGTNK</sequence>
<dbReference type="AlphaFoldDB" id="A0A1R3GQV1"/>
<reference evidence="2" key="1">
    <citation type="submission" date="2013-09" db="EMBL/GenBank/DDBJ databases">
        <title>Corchorus olitorius genome sequencing.</title>
        <authorList>
            <person name="Alam M."/>
            <person name="Haque M.S."/>
            <person name="Islam M.S."/>
            <person name="Emdad E.M."/>
            <person name="Islam M.M."/>
            <person name="Ahmed B."/>
            <person name="Halim A."/>
            <person name="Hossen Q.M.M."/>
            <person name="Hossain M.Z."/>
            <person name="Ahmed R."/>
            <person name="Khan M.M."/>
            <person name="Islam R."/>
            <person name="Rashid M.M."/>
            <person name="Khan S.A."/>
            <person name="Rahman M.S."/>
            <person name="Alam M."/>
            <person name="Yahiya A.S."/>
            <person name="Khan M.S."/>
            <person name="Azam M.S."/>
            <person name="Haque T."/>
            <person name="Lashkar M.Z.H."/>
            <person name="Akhand A.I."/>
            <person name="Morshed G."/>
            <person name="Roy S."/>
            <person name="Uddin K.S."/>
            <person name="Rabeya T."/>
            <person name="Hossain A.S."/>
            <person name="Chowdhury A."/>
            <person name="Snigdha A.R."/>
            <person name="Mortoza M.S."/>
            <person name="Matin S.A."/>
            <person name="Hoque S.M.E."/>
            <person name="Islam M.K."/>
            <person name="Roy D.K."/>
            <person name="Haider R."/>
            <person name="Moosa M.M."/>
            <person name="Elias S.M."/>
            <person name="Hasan A.M."/>
            <person name="Jahan S."/>
            <person name="Shafiuddin M."/>
            <person name="Mahmood N."/>
            <person name="Shommy N.S."/>
        </authorList>
    </citation>
    <scope>NUCLEOTIDE SEQUENCE [LARGE SCALE GENOMIC DNA]</scope>
    <source>
        <strain evidence="2">cv. O-4</strain>
    </source>
</reference>
<dbReference type="EMBL" id="AWUE01021883">
    <property type="protein sequence ID" value="OMO60498.1"/>
    <property type="molecule type" value="Genomic_DNA"/>
</dbReference>
<accession>A0A1R3GQV1</accession>
<protein>
    <submittedName>
        <fullName evidence="1">Uncharacterized protein</fullName>
    </submittedName>
</protein>
<organism evidence="1 2">
    <name type="scientific">Corchorus olitorius</name>
    <dbReference type="NCBI Taxonomy" id="93759"/>
    <lineage>
        <taxon>Eukaryota</taxon>
        <taxon>Viridiplantae</taxon>
        <taxon>Streptophyta</taxon>
        <taxon>Embryophyta</taxon>
        <taxon>Tracheophyta</taxon>
        <taxon>Spermatophyta</taxon>
        <taxon>Magnoliopsida</taxon>
        <taxon>eudicotyledons</taxon>
        <taxon>Gunneridae</taxon>
        <taxon>Pentapetalae</taxon>
        <taxon>rosids</taxon>
        <taxon>malvids</taxon>
        <taxon>Malvales</taxon>
        <taxon>Malvaceae</taxon>
        <taxon>Grewioideae</taxon>
        <taxon>Apeibeae</taxon>
        <taxon>Corchorus</taxon>
    </lineage>
</organism>
<proteinExistence type="predicted"/>